<reference evidence="3" key="1">
    <citation type="submission" date="2008-03" db="EMBL/GenBank/DDBJ databases">
        <title>Complete sequence of chromosome of Beijerinckia indica subsp. indica ATCC 9039.</title>
        <authorList>
            <consortium name="US DOE Joint Genome Institute"/>
            <person name="Copeland A."/>
            <person name="Lucas S."/>
            <person name="Lapidus A."/>
            <person name="Glavina del Rio T."/>
            <person name="Dalin E."/>
            <person name="Tice H."/>
            <person name="Bruce D."/>
            <person name="Goodwin L."/>
            <person name="Pitluck S."/>
            <person name="LaButti K."/>
            <person name="Schmutz J."/>
            <person name="Larimer F."/>
            <person name="Land M."/>
            <person name="Hauser L."/>
            <person name="Kyrpides N."/>
            <person name="Mikhailova N."/>
            <person name="Dunfield P.F."/>
            <person name="Dedysh S.N."/>
            <person name="Liesack W."/>
            <person name="Saw J.H."/>
            <person name="Alam M."/>
            <person name="Chen Y."/>
            <person name="Murrell J.C."/>
            <person name="Richardson P."/>
        </authorList>
    </citation>
    <scope>NUCLEOTIDE SEQUENCE [LARGE SCALE GENOMIC DNA]</scope>
    <source>
        <strain evidence="3">ATCC 9039 / DSM 1715 / NCIMB 8712</strain>
    </source>
</reference>
<accession>B2IGE3</accession>
<sequence length="48" mass="5340">MAAQKRHEDVFTGAGFAPNRHIRGKRTKRDRDGDGVPFSQRSGKSLIS</sequence>
<organism evidence="2 3">
    <name type="scientific">Beijerinckia indica subsp. indica (strain ATCC 9039 / DSM 1715 / NCIMB 8712)</name>
    <dbReference type="NCBI Taxonomy" id="395963"/>
    <lineage>
        <taxon>Bacteria</taxon>
        <taxon>Pseudomonadati</taxon>
        <taxon>Pseudomonadota</taxon>
        <taxon>Alphaproteobacteria</taxon>
        <taxon>Hyphomicrobiales</taxon>
        <taxon>Beijerinckiaceae</taxon>
        <taxon>Beijerinckia</taxon>
    </lineage>
</organism>
<feature type="compositionally biased region" description="Basic and acidic residues" evidence="1">
    <location>
        <begin position="1"/>
        <end position="10"/>
    </location>
</feature>
<proteinExistence type="predicted"/>
<dbReference type="Proteomes" id="UP000001695">
    <property type="component" value="Chromosome"/>
</dbReference>
<dbReference type="AlphaFoldDB" id="B2IGE3"/>
<evidence type="ECO:0000256" key="1">
    <source>
        <dbReference type="SAM" id="MobiDB-lite"/>
    </source>
</evidence>
<keyword evidence="3" id="KW-1185">Reference proteome</keyword>
<feature type="region of interest" description="Disordered" evidence="1">
    <location>
        <begin position="1"/>
        <end position="48"/>
    </location>
</feature>
<dbReference type="KEGG" id="bid:Bind_0678"/>
<dbReference type="EMBL" id="CP001016">
    <property type="protein sequence ID" value="ACB94328.1"/>
    <property type="molecule type" value="Genomic_DNA"/>
</dbReference>
<feature type="compositionally biased region" description="Polar residues" evidence="1">
    <location>
        <begin position="39"/>
        <end position="48"/>
    </location>
</feature>
<gene>
    <name evidence="2" type="ordered locus">Bind_0678</name>
</gene>
<protein>
    <submittedName>
        <fullName evidence="2">Uncharacterized protein</fullName>
    </submittedName>
</protein>
<evidence type="ECO:0000313" key="2">
    <source>
        <dbReference type="EMBL" id="ACB94328.1"/>
    </source>
</evidence>
<dbReference type="HOGENOM" id="CLU_3149921_0_0_5"/>
<dbReference type="STRING" id="395963.Bind_0678"/>
<evidence type="ECO:0000313" key="3">
    <source>
        <dbReference type="Proteomes" id="UP000001695"/>
    </source>
</evidence>
<name>B2IGE3_BEII9</name>
<reference evidence="2 3" key="2">
    <citation type="journal article" date="2010" name="J. Bacteriol.">
        <title>Complete genome sequence of Beijerinckia indica subsp. indica.</title>
        <authorList>
            <person name="Tamas I."/>
            <person name="Dedysh S.N."/>
            <person name="Liesack W."/>
            <person name="Stott M.B."/>
            <person name="Alam M."/>
            <person name="Murrell J.C."/>
            <person name="Dunfield P.F."/>
        </authorList>
    </citation>
    <scope>NUCLEOTIDE SEQUENCE [LARGE SCALE GENOMIC DNA]</scope>
    <source>
        <strain evidence="3">ATCC 9039 / DSM 1715 / NCIMB 8712</strain>
    </source>
</reference>